<dbReference type="PANTHER" id="PTHR34465">
    <property type="entry name" value="CARBOXYL-TERMINAL HYDROLASE-LIKE PROTEIN, PUTATIVE (DUF627 AND DUF629)-RELATED"/>
    <property type="match status" value="1"/>
</dbReference>
<evidence type="ECO:0000313" key="4">
    <source>
        <dbReference type="EMBL" id="CAL4987000.1"/>
    </source>
</evidence>
<feature type="compositionally biased region" description="Gly residues" evidence="1">
    <location>
        <begin position="788"/>
        <end position="797"/>
    </location>
</feature>
<protein>
    <recommendedName>
        <fullName evidence="2">DUF629 domain-containing protein</fullName>
    </recommendedName>
</protein>
<feature type="region of interest" description="Disordered" evidence="1">
    <location>
        <begin position="588"/>
        <end position="640"/>
    </location>
</feature>
<dbReference type="SUPFAM" id="SSF48452">
    <property type="entry name" value="TPR-like"/>
    <property type="match status" value="1"/>
</dbReference>
<sequence length="797" mass="87563">MADADAAAAAESVREEATEILLIDHDGQMEAALARARALMLAHQDSPVAHRLLGELHYAAAVRAAAAAASSGDGISASESRGGAAAAAAHLRVARDALAVARRLAPSCVDVAAALGDAFAASRMYGEAESEFRRARSIPDPTDPALTNAAYGMYEGYEHERDPAFAAERVEEARERARASYARMTVEELVPIAARKVLDAGRLLGAAEGRKSARLVAETFPNLARAQHLQAYMDLEFVRSLDAAIDKRPFLRRTLAVAERAATAFPRSPVIASFHGRLLFVLGEYDAAERECRRALDMKEPDDPQLDCIPPGSIGGENRGARLVSLACEFHELLNKILVAASDYWDSMSGERQRDGFLRVRFGVLEDEYRKVDGSYVFAVSDVRSFVNEHKVWRFWVCPICDRKKFVDSGLLLSHMCSKHPRSVLPRLQSLLDQTLDEKALLEGDDSLDGVTFSEDSAEQDMVCFNKSSGVFKWLFYAPSSGVGAKPFPEVREQKREKGCMLLDSIKDKMKTLPADKSSTEFSEALPRIQELWHEFLKASVFDYRGVILTLARSFLWRELKKSMTEDPELAAKRISATDIDAVFTKEVEPSRAEEDHETGDNIQSSQEDGALMVSEDHDESDVYVKDESSEKPPNNMDSSDLVVSVAQSKNDLDAKLNGLDIDPKISENNQQSEAHVEHDESSETPTNNTESSDLATSVAESMNGLDATLDKFDINPKISENNQESIYYYCNEVQVEGGESSEAMVTNTELSDPAINMTESRNGLDMKLENLQFNSNSDSLIETSSAGSGGQNGQQN</sequence>
<feature type="region of interest" description="Disordered" evidence="1">
    <location>
        <begin position="776"/>
        <end position="797"/>
    </location>
</feature>
<dbReference type="EMBL" id="OZ075133">
    <property type="protein sequence ID" value="CAL4987000.1"/>
    <property type="molecule type" value="Genomic_DNA"/>
</dbReference>
<reference evidence="3 5" key="2">
    <citation type="submission" date="2024-10" db="EMBL/GenBank/DDBJ databases">
        <authorList>
            <person name="Ryan C."/>
        </authorList>
    </citation>
    <scope>NUCLEOTIDE SEQUENCE [LARGE SCALE GENOMIC DNA]</scope>
</reference>
<proteinExistence type="predicted"/>
<feature type="compositionally biased region" description="Basic and acidic residues" evidence="1">
    <location>
        <begin position="621"/>
        <end position="631"/>
    </location>
</feature>
<evidence type="ECO:0000313" key="5">
    <source>
        <dbReference type="Proteomes" id="UP001497457"/>
    </source>
</evidence>
<dbReference type="Gene3D" id="1.25.40.10">
    <property type="entry name" value="Tetratricopeptide repeat domain"/>
    <property type="match status" value="2"/>
</dbReference>
<feature type="domain" description="DUF629" evidence="2">
    <location>
        <begin position="343"/>
        <end position="439"/>
    </location>
</feature>
<dbReference type="PANTHER" id="PTHR34465:SF5">
    <property type="entry name" value="OS11G0598900 PROTEIN"/>
    <property type="match status" value="1"/>
</dbReference>
<dbReference type="Pfam" id="PF04780">
    <property type="entry name" value="DUF629"/>
    <property type="match status" value="1"/>
</dbReference>
<feature type="compositionally biased region" description="Low complexity" evidence="1">
    <location>
        <begin position="684"/>
        <end position="693"/>
    </location>
</feature>
<organism evidence="3 5">
    <name type="scientific">Urochloa decumbens</name>
    <dbReference type="NCBI Taxonomy" id="240449"/>
    <lineage>
        <taxon>Eukaryota</taxon>
        <taxon>Viridiplantae</taxon>
        <taxon>Streptophyta</taxon>
        <taxon>Embryophyta</taxon>
        <taxon>Tracheophyta</taxon>
        <taxon>Spermatophyta</taxon>
        <taxon>Magnoliopsida</taxon>
        <taxon>Liliopsida</taxon>
        <taxon>Poales</taxon>
        <taxon>Poaceae</taxon>
        <taxon>PACMAD clade</taxon>
        <taxon>Panicoideae</taxon>
        <taxon>Panicodae</taxon>
        <taxon>Paniceae</taxon>
        <taxon>Melinidinae</taxon>
        <taxon>Urochloa</taxon>
    </lineage>
</organism>
<evidence type="ECO:0000313" key="3">
    <source>
        <dbReference type="EMBL" id="CAL4983657.1"/>
    </source>
</evidence>
<accession>A0ABC9ASI7</accession>
<keyword evidence="5" id="KW-1185">Reference proteome</keyword>
<dbReference type="AlphaFoldDB" id="A0ABC9ASI7"/>
<dbReference type="InterPro" id="IPR011990">
    <property type="entry name" value="TPR-like_helical_dom_sf"/>
</dbReference>
<dbReference type="InterPro" id="IPR006865">
    <property type="entry name" value="DUF629"/>
</dbReference>
<feature type="region of interest" description="Disordered" evidence="1">
    <location>
        <begin position="657"/>
        <end position="696"/>
    </location>
</feature>
<reference evidence="5" key="1">
    <citation type="submission" date="2024-06" db="EMBL/GenBank/DDBJ databases">
        <authorList>
            <person name="Ryan C."/>
        </authorList>
    </citation>
    <scope>NUCLEOTIDE SEQUENCE [LARGE SCALE GENOMIC DNA]</scope>
</reference>
<name>A0ABC9ASI7_9POAL</name>
<evidence type="ECO:0000256" key="1">
    <source>
        <dbReference type="SAM" id="MobiDB-lite"/>
    </source>
</evidence>
<dbReference type="Proteomes" id="UP001497457">
    <property type="component" value="Chromosome 23rd"/>
</dbReference>
<dbReference type="Proteomes" id="UP001497457">
    <property type="component" value="Chromosome 22rd"/>
</dbReference>
<gene>
    <name evidence="3" type="ORF">URODEC1_LOCUS57147</name>
    <name evidence="4" type="ORF">URODEC1_LOCUS58626</name>
</gene>
<evidence type="ECO:0000259" key="2">
    <source>
        <dbReference type="Pfam" id="PF04780"/>
    </source>
</evidence>
<dbReference type="EMBL" id="OZ075132">
    <property type="protein sequence ID" value="CAL4983657.1"/>
    <property type="molecule type" value="Genomic_DNA"/>
</dbReference>